<dbReference type="InterPro" id="IPR006073">
    <property type="entry name" value="GTP-bd"/>
</dbReference>
<evidence type="ECO:0000259" key="1">
    <source>
        <dbReference type="Pfam" id="PF01926"/>
    </source>
</evidence>
<dbReference type="Gene3D" id="3.40.50.300">
    <property type="entry name" value="P-loop containing nucleotide triphosphate hydrolases"/>
    <property type="match status" value="1"/>
</dbReference>
<dbReference type="InterPro" id="IPR007750">
    <property type="entry name" value="DUF674"/>
</dbReference>
<sequence length="386" mass="42920">MATEMSLKLLVDKNRNKVLFAESGKDFVDFLFSLMKFPVGAIVRLLTPTQTTTGCIGNLYSSVNNLDNLYMQPKVDKSELLQPKIAFSGNEMQMLLMQDCQGNGKSSSNEPMKVKYYGCIKSPNCSYSRSCYKSVTTVMGAPCGSCGVGMTLELNFVDGERSTVVNGGGSAVGYVKEVVTYLITDDLVVKPMSTISSITLLNRCRVKDIETLEDRVVHLGTKEGLDLLRASLQSKSVLTDVFLKKGIKLEPCSSPKTCPTTYRRRFCSSSKISISLKSGIVGLPNVGKSSLFNSVWESPSLISRRTSRVRSMRVKQLLMLGLPKNRRPLGMYPRTRVLPLVLPFDLPPLHLKDFSLRNRFQKANRVKILAVERLDAFQSARPWLKT</sequence>
<dbReference type="Proteomes" id="UP001141806">
    <property type="component" value="Unassembled WGS sequence"/>
</dbReference>
<dbReference type="Pfam" id="PF01926">
    <property type="entry name" value="MMR_HSR1"/>
    <property type="match status" value="1"/>
</dbReference>
<dbReference type="InterPro" id="IPR027417">
    <property type="entry name" value="P-loop_NTPase"/>
</dbReference>
<dbReference type="SUPFAM" id="SSF52540">
    <property type="entry name" value="P-loop containing nucleoside triphosphate hydrolases"/>
    <property type="match status" value="2"/>
</dbReference>
<dbReference type="GO" id="GO:0005525">
    <property type="term" value="F:GTP binding"/>
    <property type="evidence" value="ECO:0007669"/>
    <property type="project" value="InterPro"/>
</dbReference>
<evidence type="ECO:0000313" key="3">
    <source>
        <dbReference type="Proteomes" id="UP001141806"/>
    </source>
</evidence>
<dbReference type="EMBL" id="JAMYWD010000002">
    <property type="protein sequence ID" value="KAJ4980205.1"/>
    <property type="molecule type" value="Genomic_DNA"/>
</dbReference>
<dbReference type="PANTHER" id="PTHR33103:SF19">
    <property type="entry name" value="OS09G0544700 PROTEIN"/>
    <property type="match status" value="1"/>
</dbReference>
<feature type="domain" description="G" evidence="1">
    <location>
        <begin position="279"/>
        <end position="305"/>
    </location>
</feature>
<evidence type="ECO:0000313" key="2">
    <source>
        <dbReference type="EMBL" id="KAJ4980205.1"/>
    </source>
</evidence>
<organism evidence="2 3">
    <name type="scientific">Protea cynaroides</name>
    <dbReference type="NCBI Taxonomy" id="273540"/>
    <lineage>
        <taxon>Eukaryota</taxon>
        <taxon>Viridiplantae</taxon>
        <taxon>Streptophyta</taxon>
        <taxon>Embryophyta</taxon>
        <taxon>Tracheophyta</taxon>
        <taxon>Spermatophyta</taxon>
        <taxon>Magnoliopsida</taxon>
        <taxon>Proteales</taxon>
        <taxon>Proteaceae</taxon>
        <taxon>Protea</taxon>
    </lineage>
</organism>
<dbReference type="Pfam" id="PF05056">
    <property type="entry name" value="DUF674"/>
    <property type="match status" value="1"/>
</dbReference>
<gene>
    <name evidence="2" type="ORF">NE237_010985</name>
</gene>
<comment type="caution">
    <text evidence="2">The sequence shown here is derived from an EMBL/GenBank/DDBJ whole genome shotgun (WGS) entry which is preliminary data.</text>
</comment>
<dbReference type="AlphaFoldDB" id="A0A9Q0R278"/>
<proteinExistence type="predicted"/>
<accession>A0A9Q0R278</accession>
<keyword evidence="3" id="KW-1185">Reference proteome</keyword>
<dbReference type="PANTHER" id="PTHR33103">
    <property type="entry name" value="OS01G0153900 PROTEIN"/>
    <property type="match status" value="1"/>
</dbReference>
<name>A0A9Q0R278_9MAGN</name>
<dbReference type="OrthoDB" id="2014278at2759"/>
<reference evidence="2" key="1">
    <citation type="journal article" date="2023" name="Plant J.">
        <title>The genome of the king protea, Protea cynaroides.</title>
        <authorList>
            <person name="Chang J."/>
            <person name="Duong T.A."/>
            <person name="Schoeman C."/>
            <person name="Ma X."/>
            <person name="Roodt D."/>
            <person name="Barker N."/>
            <person name="Li Z."/>
            <person name="Van de Peer Y."/>
            <person name="Mizrachi E."/>
        </authorList>
    </citation>
    <scope>NUCLEOTIDE SEQUENCE</scope>
    <source>
        <tissue evidence="2">Young leaves</tissue>
    </source>
</reference>
<protein>
    <recommendedName>
        <fullName evidence="1">G domain-containing protein</fullName>
    </recommendedName>
</protein>